<dbReference type="OrthoDB" id="9204493at2"/>
<dbReference type="EMBL" id="CZAY01000011">
    <property type="protein sequence ID" value="CUP66224.1"/>
    <property type="molecule type" value="Genomic_DNA"/>
</dbReference>
<accession>A0A174PY22</accession>
<reference evidence="1 3" key="1">
    <citation type="submission" date="2015-09" db="EMBL/GenBank/DDBJ databases">
        <authorList>
            <consortium name="Pathogen Informatics"/>
        </authorList>
    </citation>
    <scope>NUCLEOTIDE SEQUENCE [LARGE SCALE GENOMIC DNA]</scope>
    <source>
        <strain evidence="1 3">2789STDY5834914</strain>
    </source>
</reference>
<keyword evidence="2" id="KW-0540">Nuclease</keyword>
<organism evidence="1 3">
    <name type="scientific">Dorea longicatena</name>
    <dbReference type="NCBI Taxonomy" id="88431"/>
    <lineage>
        <taxon>Bacteria</taxon>
        <taxon>Bacillati</taxon>
        <taxon>Bacillota</taxon>
        <taxon>Clostridia</taxon>
        <taxon>Lachnospirales</taxon>
        <taxon>Lachnospiraceae</taxon>
        <taxon>Dorea</taxon>
    </lineage>
</organism>
<sequence length="381" mass="43631">MAKENEETIELGEKEKLTEILSECYEVAELESKKDDIGDLITAIGEEDSKVIIELANIKHACRGAAITLAIYKILHPEQDIRSHKVEYENGFSARGVDHNVTVPFLIQKGLPYNVDTHWLSQTLSYSQPYMPDVILKTVPKKVGPDFIITANMIQNADSTERVKKITILILEKMIEERNKGNIPLTKPKNLSIDQIMEILHRQFSTNYEKNAPRLPQVAVYAIYKCLMNDVDRYSDFELKPLERMKTANRKSGTVGDIDLWENGRPIEAVEIKYEIPVGIAHVSEAIQKVQTESVERYFILSTAKPDSNEWDEVQKLISDFRKSNGCEIIVNGVYETIKYYLRLLKSTNEFVNAYTELLAIDEDINYEHKVAWNAICAERE</sequence>
<dbReference type="GeneID" id="96228963"/>
<dbReference type="EMBL" id="JAAIOD010000010">
    <property type="protein sequence ID" value="NSE58278.1"/>
    <property type="molecule type" value="Genomic_DNA"/>
</dbReference>
<evidence type="ECO:0000313" key="2">
    <source>
        <dbReference type="EMBL" id="NSE58278.1"/>
    </source>
</evidence>
<dbReference type="Proteomes" id="UP000724058">
    <property type="component" value="Unassembled WGS sequence"/>
</dbReference>
<evidence type="ECO:0000313" key="1">
    <source>
        <dbReference type="EMBL" id="CUP66224.1"/>
    </source>
</evidence>
<dbReference type="Proteomes" id="UP000095485">
    <property type="component" value="Unassembled WGS sequence"/>
</dbReference>
<dbReference type="RefSeq" id="WP_055283131.1">
    <property type="nucleotide sequence ID" value="NZ_CZAY01000011.1"/>
</dbReference>
<reference evidence="2" key="2">
    <citation type="journal article" date="2020" name="Cell Host Microbe">
        <title>Functional and Genomic Variation between Human-Derived Isolates of Lachnospiraceae Reveals Inter- and Intra-Species Diversity.</title>
        <authorList>
            <person name="Sorbara M.T."/>
            <person name="Littmann E.R."/>
            <person name="Fontana E."/>
            <person name="Moody T.U."/>
            <person name="Kohout C.E."/>
            <person name="Gjonbalaj M."/>
            <person name="Eaton V."/>
            <person name="Seok R."/>
            <person name="Leiner I.M."/>
            <person name="Pamer E.G."/>
        </authorList>
    </citation>
    <scope>NUCLEOTIDE SEQUENCE</scope>
    <source>
        <strain evidence="2">MSK.10.16</strain>
    </source>
</reference>
<name>A0A174PY22_9FIRM</name>
<keyword evidence="2" id="KW-0378">Hydrolase</keyword>
<gene>
    <name evidence="1" type="ORF">ERS852526_01668</name>
    <name evidence="2" type="ORF">G4332_09145</name>
</gene>
<reference evidence="2" key="3">
    <citation type="submission" date="2020-02" db="EMBL/GenBank/DDBJ databases">
        <authorList>
            <person name="Littmann E."/>
            <person name="Sorbara M."/>
        </authorList>
    </citation>
    <scope>NUCLEOTIDE SEQUENCE</scope>
    <source>
        <strain evidence="2">MSK.10.16</strain>
    </source>
</reference>
<dbReference type="AlphaFoldDB" id="A0A174PY22"/>
<dbReference type="GO" id="GO:0004519">
    <property type="term" value="F:endonuclease activity"/>
    <property type="evidence" value="ECO:0007669"/>
    <property type="project" value="UniProtKB-KW"/>
</dbReference>
<evidence type="ECO:0000313" key="3">
    <source>
        <dbReference type="Proteomes" id="UP000095485"/>
    </source>
</evidence>
<keyword evidence="2" id="KW-0255">Endonuclease</keyword>
<proteinExistence type="predicted"/>
<protein>
    <submittedName>
        <fullName evidence="2">Restriction endonuclease, SacI family</fullName>
    </submittedName>
</protein>